<evidence type="ECO:0000256" key="5">
    <source>
        <dbReference type="ARBA" id="ARBA00022729"/>
    </source>
</evidence>
<dbReference type="Pfam" id="PF15177">
    <property type="entry name" value="IL28A"/>
    <property type="match status" value="1"/>
</dbReference>
<sequence>SGRLRHWRHKLQAALRTETSACLRATTIHHVLQVLDNLRCAALHD</sequence>
<comment type="similarity">
    <text evidence="2">Belongs to the lambda interferon family.</text>
</comment>
<dbReference type="Proteomes" id="UP000583496">
    <property type="component" value="Unassembled WGS sequence"/>
</dbReference>
<keyword evidence="5" id="KW-0732">Signal</keyword>
<reference evidence="7 8" key="1">
    <citation type="submission" date="2019-09" db="EMBL/GenBank/DDBJ databases">
        <title>Bird 10,000 Genomes (B10K) Project - Family phase.</title>
        <authorList>
            <person name="Zhang G."/>
        </authorList>
    </citation>
    <scope>NUCLEOTIDE SEQUENCE [LARGE SCALE GENOMIC DNA]</scope>
    <source>
        <strain evidence="7">B10K-DU-002-71</strain>
        <tissue evidence="7">Muscle</tissue>
    </source>
</reference>
<keyword evidence="4" id="KW-0964">Secreted</keyword>
<feature type="non-terminal residue" evidence="7">
    <location>
        <position position="1"/>
    </location>
</feature>
<protein>
    <submittedName>
        <fullName evidence="7">IFNL3 protein</fullName>
    </submittedName>
</protein>
<name>A0A7L2TGF6_POMRU</name>
<evidence type="ECO:0000313" key="8">
    <source>
        <dbReference type="Proteomes" id="UP000583496"/>
    </source>
</evidence>
<dbReference type="GO" id="GO:0050778">
    <property type="term" value="P:positive regulation of immune response"/>
    <property type="evidence" value="ECO:0007669"/>
    <property type="project" value="InterPro"/>
</dbReference>
<accession>A0A7L2TGF6</accession>
<comment type="subcellular location">
    <subcellularLocation>
        <location evidence="1">Secreted</location>
    </subcellularLocation>
</comment>
<gene>
    <name evidence="7" type="primary">Ifnl3</name>
    <name evidence="7" type="ORF">POSRUF_R02944</name>
</gene>
<feature type="non-terminal residue" evidence="7">
    <location>
        <position position="45"/>
    </location>
</feature>
<dbReference type="OrthoDB" id="9897984at2759"/>
<comment type="caution">
    <text evidence="7">The sequence shown here is derived from an EMBL/GenBank/DDBJ whole genome shotgun (WGS) entry which is preliminary data.</text>
</comment>
<keyword evidence="8" id="KW-1185">Reference proteome</keyword>
<keyword evidence="6" id="KW-0051">Antiviral defense</keyword>
<dbReference type="Gene3D" id="1.20.1250.60">
    <property type="entry name" value="Interferon lambda"/>
    <property type="match status" value="1"/>
</dbReference>
<dbReference type="GO" id="GO:0051607">
    <property type="term" value="P:defense response to virus"/>
    <property type="evidence" value="ECO:0007669"/>
    <property type="project" value="UniProtKB-KW"/>
</dbReference>
<evidence type="ECO:0000256" key="1">
    <source>
        <dbReference type="ARBA" id="ARBA00004613"/>
    </source>
</evidence>
<dbReference type="InterPro" id="IPR038326">
    <property type="entry name" value="IFN-lambda_sf"/>
</dbReference>
<evidence type="ECO:0000256" key="2">
    <source>
        <dbReference type="ARBA" id="ARBA00008717"/>
    </source>
</evidence>
<evidence type="ECO:0000313" key="7">
    <source>
        <dbReference type="EMBL" id="NXS32278.1"/>
    </source>
</evidence>
<evidence type="ECO:0000256" key="4">
    <source>
        <dbReference type="ARBA" id="ARBA00022525"/>
    </source>
</evidence>
<dbReference type="InterPro" id="IPR029177">
    <property type="entry name" value="INF_lambda"/>
</dbReference>
<dbReference type="GO" id="GO:0007259">
    <property type="term" value="P:cell surface receptor signaling pathway via JAK-STAT"/>
    <property type="evidence" value="ECO:0007669"/>
    <property type="project" value="InterPro"/>
</dbReference>
<dbReference type="AlphaFoldDB" id="A0A7L2TGF6"/>
<keyword evidence="3" id="KW-0202">Cytokine</keyword>
<dbReference type="GO" id="GO:0005615">
    <property type="term" value="C:extracellular space"/>
    <property type="evidence" value="ECO:0007669"/>
    <property type="project" value="UniProtKB-KW"/>
</dbReference>
<proteinExistence type="inferred from homology"/>
<evidence type="ECO:0000256" key="3">
    <source>
        <dbReference type="ARBA" id="ARBA00022514"/>
    </source>
</evidence>
<evidence type="ECO:0000256" key="6">
    <source>
        <dbReference type="ARBA" id="ARBA00023118"/>
    </source>
</evidence>
<dbReference type="EMBL" id="VYZT01032981">
    <property type="protein sequence ID" value="NXS32278.1"/>
    <property type="molecule type" value="Genomic_DNA"/>
</dbReference>
<dbReference type="GO" id="GO:0005125">
    <property type="term" value="F:cytokine activity"/>
    <property type="evidence" value="ECO:0007669"/>
    <property type="project" value="UniProtKB-KW"/>
</dbReference>
<organism evidence="7 8">
    <name type="scientific">Pomatostomus ruficeps</name>
    <name type="common">Chestnut-crowned babbler</name>
    <dbReference type="NCBI Taxonomy" id="9176"/>
    <lineage>
        <taxon>Eukaryota</taxon>
        <taxon>Metazoa</taxon>
        <taxon>Chordata</taxon>
        <taxon>Craniata</taxon>
        <taxon>Vertebrata</taxon>
        <taxon>Euteleostomi</taxon>
        <taxon>Archelosauria</taxon>
        <taxon>Archosauria</taxon>
        <taxon>Dinosauria</taxon>
        <taxon>Saurischia</taxon>
        <taxon>Theropoda</taxon>
        <taxon>Coelurosauria</taxon>
        <taxon>Aves</taxon>
        <taxon>Neognathae</taxon>
        <taxon>Neoaves</taxon>
        <taxon>Telluraves</taxon>
        <taxon>Australaves</taxon>
        <taxon>Passeriformes</taxon>
        <taxon>Sylvioidea</taxon>
        <taxon>Timaliidae</taxon>
        <taxon>Pomatostomus</taxon>
    </lineage>
</organism>